<evidence type="ECO:0000256" key="3">
    <source>
        <dbReference type="ARBA" id="ARBA00023015"/>
    </source>
</evidence>
<dbReference type="SUPFAM" id="SSF46894">
    <property type="entry name" value="C-terminal effector domain of the bipartite response regulators"/>
    <property type="match status" value="1"/>
</dbReference>
<feature type="region of interest" description="Disordered" evidence="8">
    <location>
        <begin position="138"/>
        <end position="157"/>
    </location>
</feature>
<evidence type="ECO:0000256" key="6">
    <source>
        <dbReference type="ARBA" id="ARBA00024867"/>
    </source>
</evidence>
<evidence type="ECO:0000256" key="8">
    <source>
        <dbReference type="SAM" id="MobiDB-lite"/>
    </source>
</evidence>
<dbReference type="InterPro" id="IPR039420">
    <property type="entry name" value="WalR-like"/>
</dbReference>
<dbReference type="InterPro" id="IPR016032">
    <property type="entry name" value="Sig_transdc_resp-reg_C-effctor"/>
</dbReference>
<comment type="caution">
    <text evidence="11">The sequence shown here is derived from an EMBL/GenBank/DDBJ whole genome shotgun (WGS) entry which is preliminary data.</text>
</comment>
<evidence type="ECO:0000256" key="7">
    <source>
        <dbReference type="PROSITE-ProRule" id="PRU00169"/>
    </source>
</evidence>
<dbReference type="EMBL" id="JAGGLG010000017">
    <property type="protein sequence ID" value="MBP2018735.1"/>
    <property type="molecule type" value="Genomic_DNA"/>
</dbReference>
<keyword evidence="4" id="KW-0238">DNA-binding</keyword>
<evidence type="ECO:0000259" key="9">
    <source>
        <dbReference type="PROSITE" id="PS50043"/>
    </source>
</evidence>
<dbReference type="PROSITE" id="PS50110">
    <property type="entry name" value="RESPONSE_REGULATORY"/>
    <property type="match status" value="1"/>
</dbReference>
<keyword evidence="5" id="KW-0804">Transcription</keyword>
<protein>
    <recommendedName>
        <fullName evidence="1">Stage 0 sporulation protein A homolog</fullName>
    </recommendedName>
</protein>
<dbReference type="Pfam" id="PF00072">
    <property type="entry name" value="Response_reg"/>
    <property type="match status" value="1"/>
</dbReference>
<evidence type="ECO:0000259" key="10">
    <source>
        <dbReference type="PROSITE" id="PS50110"/>
    </source>
</evidence>
<dbReference type="Gene3D" id="3.40.50.2300">
    <property type="match status" value="1"/>
</dbReference>
<reference evidence="11 12" key="1">
    <citation type="submission" date="2021-03" db="EMBL/GenBank/DDBJ databases">
        <title>Genomic Encyclopedia of Type Strains, Phase IV (KMG-IV): sequencing the most valuable type-strain genomes for metagenomic binning, comparative biology and taxonomic classification.</title>
        <authorList>
            <person name="Goeker M."/>
        </authorList>
    </citation>
    <scope>NUCLEOTIDE SEQUENCE [LARGE SCALE GENOMIC DNA]</scope>
    <source>
        <strain evidence="11 12">DSM 27138</strain>
    </source>
</reference>
<keyword evidence="3" id="KW-0805">Transcription regulation</keyword>
<evidence type="ECO:0000256" key="5">
    <source>
        <dbReference type="ARBA" id="ARBA00023163"/>
    </source>
</evidence>
<dbReference type="CDD" id="cd17535">
    <property type="entry name" value="REC_NarL-like"/>
    <property type="match status" value="1"/>
</dbReference>
<accession>A0ABS4JUY4</accession>
<feature type="domain" description="Response regulatory" evidence="10">
    <location>
        <begin position="5"/>
        <end position="121"/>
    </location>
</feature>
<evidence type="ECO:0000313" key="11">
    <source>
        <dbReference type="EMBL" id="MBP2018735.1"/>
    </source>
</evidence>
<evidence type="ECO:0000256" key="1">
    <source>
        <dbReference type="ARBA" id="ARBA00018672"/>
    </source>
</evidence>
<keyword evidence="2 7" id="KW-0597">Phosphoprotein</keyword>
<dbReference type="PROSITE" id="PS50043">
    <property type="entry name" value="HTH_LUXR_2"/>
    <property type="match status" value="1"/>
</dbReference>
<sequence length="231" mass="25138">MNPIRVLLVDDHAILREGIRYLLSASGEVQVIGEAQDGVEALEMVEKLKPDAVLMDIAMPRMNGIEATKELKKRHPDLPVLILSMYDSEEYVLPILRAGAAGYVLKRAAAQELVSALKAVTSGQVILHPDVAKTVMENLQGQGGGTPSPSAETRSAGAAHAQLEQLTEREREVLTLIAHGLTNQQIAEKLFISIKTVQAHRANLMEKLDLHDAVELTKFAIKTGLLSLDEI</sequence>
<proteinExistence type="predicted"/>
<dbReference type="Pfam" id="PF00196">
    <property type="entry name" value="GerE"/>
    <property type="match status" value="1"/>
</dbReference>
<organism evidence="11 12">
    <name type="scientific">Symbiobacterium terraclitae</name>
    <dbReference type="NCBI Taxonomy" id="557451"/>
    <lineage>
        <taxon>Bacteria</taxon>
        <taxon>Bacillati</taxon>
        <taxon>Bacillota</taxon>
        <taxon>Clostridia</taxon>
        <taxon>Eubacteriales</taxon>
        <taxon>Symbiobacteriaceae</taxon>
        <taxon>Symbiobacterium</taxon>
    </lineage>
</organism>
<dbReference type="SMART" id="SM00421">
    <property type="entry name" value="HTH_LUXR"/>
    <property type="match status" value="1"/>
</dbReference>
<dbReference type="PRINTS" id="PR00038">
    <property type="entry name" value="HTHLUXR"/>
</dbReference>
<dbReference type="SUPFAM" id="SSF52172">
    <property type="entry name" value="CheY-like"/>
    <property type="match status" value="1"/>
</dbReference>
<dbReference type="InterPro" id="IPR011006">
    <property type="entry name" value="CheY-like_superfamily"/>
</dbReference>
<evidence type="ECO:0000256" key="4">
    <source>
        <dbReference type="ARBA" id="ARBA00023125"/>
    </source>
</evidence>
<feature type="domain" description="HTH luxR-type" evidence="9">
    <location>
        <begin position="159"/>
        <end position="224"/>
    </location>
</feature>
<gene>
    <name evidence="11" type="ORF">J2Z79_002150</name>
</gene>
<evidence type="ECO:0000313" key="12">
    <source>
        <dbReference type="Proteomes" id="UP001519289"/>
    </source>
</evidence>
<dbReference type="CDD" id="cd06170">
    <property type="entry name" value="LuxR_C_like"/>
    <property type="match status" value="1"/>
</dbReference>
<dbReference type="RefSeq" id="WP_209466863.1">
    <property type="nucleotide sequence ID" value="NZ_JAGGLG010000017.1"/>
</dbReference>
<dbReference type="SMART" id="SM00448">
    <property type="entry name" value="REC"/>
    <property type="match status" value="1"/>
</dbReference>
<dbReference type="PANTHER" id="PTHR43214">
    <property type="entry name" value="TWO-COMPONENT RESPONSE REGULATOR"/>
    <property type="match status" value="1"/>
</dbReference>
<dbReference type="PANTHER" id="PTHR43214:SF24">
    <property type="entry name" value="TRANSCRIPTIONAL REGULATORY PROTEIN NARL-RELATED"/>
    <property type="match status" value="1"/>
</dbReference>
<dbReference type="InterPro" id="IPR001789">
    <property type="entry name" value="Sig_transdc_resp-reg_receiver"/>
</dbReference>
<dbReference type="InterPro" id="IPR000792">
    <property type="entry name" value="Tscrpt_reg_LuxR_C"/>
</dbReference>
<keyword evidence="12" id="KW-1185">Reference proteome</keyword>
<dbReference type="InterPro" id="IPR058245">
    <property type="entry name" value="NreC/VraR/RcsB-like_REC"/>
</dbReference>
<comment type="function">
    <text evidence="6">May play the central regulatory role in sporulation. It may be an element of the effector pathway responsible for the activation of sporulation genes in response to nutritional stress. Spo0A may act in concert with spo0H (a sigma factor) to control the expression of some genes that are critical to the sporulation process.</text>
</comment>
<dbReference type="PROSITE" id="PS00622">
    <property type="entry name" value="HTH_LUXR_1"/>
    <property type="match status" value="1"/>
</dbReference>
<feature type="modified residue" description="4-aspartylphosphate" evidence="7">
    <location>
        <position position="56"/>
    </location>
</feature>
<name>A0ABS4JUY4_9FIRM</name>
<evidence type="ECO:0000256" key="2">
    <source>
        <dbReference type="ARBA" id="ARBA00022553"/>
    </source>
</evidence>
<dbReference type="Proteomes" id="UP001519289">
    <property type="component" value="Unassembled WGS sequence"/>
</dbReference>